<dbReference type="Pfam" id="PF00512">
    <property type="entry name" value="HisKA"/>
    <property type="match status" value="1"/>
</dbReference>
<dbReference type="RefSeq" id="WP_284349176.1">
    <property type="nucleotide sequence ID" value="NZ_BRXS01000002.1"/>
</dbReference>
<comment type="caution">
    <text evidence="9">The sequence shown here is derived from an EMBL/GenBank/DDBJ whole genome shotgun (WGS) entry which is preliminary data.</text>
</comment>
<dbReference type="InterPro" id="IPR011006">
    <property type="entry name" value="CheY-like_superfamily"/>
</dbReference>
<dbReference type="PANTHER" id="PTHR43047:SF72">
    <property type="entry name" value="OSMOSENSING HISTIDINE PROTEIN KINASE SLN1"/>
    <property type="match status" value="1"/>
</dbReference>
<dbReference type="EMBL" id="BRXS01000002">
    <property type="protein sequence ID" value="GLC24729.1"/>
    <property type="molecule type" value="Genomic_DNA"/>
</dbReference>
<dbReference type="Gene3D" id="1.10.287.130">
    <property type="match status" value="1"/>
</dbReference>
<proteinExistence type="predicted"/>
<accession>A0AA37Q1N9</accession>
<dbReference type="Gene3D" id="3.40.50.2300">
    <property type="match status" value="1"/>
</dbReference>
<dbReference type="SUPFAM" id="SSF52172">
    <property type="entry name" value="CheY-like"/>
    <property type="match status" value="1"/>
</dbReference>
<dbReference type="GO" id="GO:0005886">
    <property type="term" value="C:plasma membrane"/>
    <property type="evidence" value="ECO:0007669"/>
    <property type="project" value="TreeGrafter"/>
</dbReference>
<dbReference type="InterPro" id="IPR036097">
    <property type="entry name" value="HisK_dim/P_sf"/>
</dbReference>
<dbReference type="InterPro" id="IPR001789">
    <property type="entry name" value="Sig_transdc_resp-reg_receiver"/>
</dbReference>
<keyword evidence="3 6" id="KW-0597">Phosphoprotein</keyword>
<dbReference type="InterPro" id="IPR036890">
    <property type="entry name" value="HATPase_C_sf"/>
</dbReference>
<dbReference type="EC" id="2.7.13.3" evidence="2"/>
<keyword evidence="4" id="KW-0808">Transferase</keyword>
<organism evidence="9 10">
    <name type="scientific">Roseisolibacter agri</name>
    <dbReference type="NCBI Taxonomy" id="2014610"/>
    <lineage>
        <taxon>Bacteria</taxon>
        <taxon>Pseudomonadati</taxon>
        <taxon>Gemmatimonadota</taxon>
        <taxon>Gemmatimonadia</taxon>
        <taxon>Gemmatimonadales</taxon>
        <taxon>Gemmatimonadaceae</taxon>
        <taxon>Roseisolibacter</taxon>
    </lineage>
</organism>
<protein>
    <recommendedName>
        <fullName evidence="2">histidine kinase</fullName>
        <ecNumber evidence="2">2.7.13.3</ecNumber>
    </recommendedName>
</protein>
<dbReference type="PROSITE" id="PS50109">
    <property type="entry name" value="HIS_KIN"/>
    <property type="match status" value="1"/>
</dbReference>
<dbReference type="Gene3D" id="3.30.565.10">
    <property type="entry name" value="Histidine kinase-like ATPase, C-terminal domain"/>
    <property type="match status" value="1"/>
</dbReference>
<feature type="domain" description="Response regulatory" evidence="8">
    <location>
        <begin position="22"/>
        <end position="140"/>
    </location>
</feature>
<dbReference type="InterPro" id="IPR003594">
    <property type="entry name" value="HATPase_dom"/>
</dbReference>
<dbReference type="SUPFAM" id="SSF55874">
    <property type="entry name" value="ATPase domain of HSP90 chaperone/DNA topoisomerase II/histidine kinase"/>
    <property type="match status" value="1"/>
</dbReference>
<dbReference type="Proteomes" id="UP001161325">
    <property type="component" value="Unassembled WGS sequence"/>
</dbReference>
<gene>
    <name evidence="9" type="ORF">rosag_12420</name>
</gene>
<feature type="modified residue" description="4-aspartylphosphate" evidence="6">
    <location>
        <position position="72"/>
    </location>
</feature>
<feature type="domain" description="Histidine kinase" evidence="7">
    <location>
        <begin position="263"/>
        <end position="481"/>
    </location>
</feature>
<evidence type="ECO:0000259" key="7">
    <source>
        <dbReference type="PROSITE" id="PS50109"/>
    </source>
</evidence>
<evidence type="ECO:0000313" key="9">
    <source>
        <dbReference type="EMBL" id="GLC24729.1"/>
    </source>
</evidence>
<dbReference type="PROSITE" id="PS50110">
    <property type="entry name" value="RESPONSE_REGULATORY"/>
    <property type="match status" value="1"/>
</dbReference>
<dbReference type="CDD" id="cd00082">
    <property type="entry name" value="HisKA"/>
    <property type="match status" value="1"/>
</dbReference>
<dbReference type="SUPFAM" id="SSF47384">
    <property type="entry name" value="Homodimeric domain of signal transducing histidine kinase"/>
    <property type="match status" value="1"/>
</dbReference>
<evidence type="ECO:0000256" key="4">
    <source>
        <dbReference type="ARBA" id="ARBA00022679"/>
    </source>
</evidence>
<comment type="catalytic activity">
    <reaction evidence="1">
        <text>ATP + protein L-histidine = ADP + protein N-phospho-L-histidine.</text>
        <dbReference type="EC" id="2.7.13.3"/>
    </reaction>
</comment>
<dbReference type="PRINTS" id="PR00344">
    <property type="entry name" value="BCTRLSENSOR"/>
</dbReference>
<dbReference type="InterPro" id="IPR005467">
    <property type="entry name" value="His_kinase_dom"/>
</dbReference>
<reference evidence="9" key="1">
    <citation type="submission" date="2022-08" db="EMBL/GenBank/DDBJ databases">
        <title>Draft genome sequencing of Roseisolibacter agri AW1220.</title>
        <authorList>
            <person name="Tobiishi Y."/>
            <person name="Tonouchi A."/>
        </authorList>
    </citation>
    <scope>NUCLEOTIDE SEQUENCE</scope>
    <source>
        <strain evidence="9">AW1220</strain>
    </source>
</reference>
<dbReference type="InterPro" id="IPR004358">
    <property type="entry name" value="Sig_transdc_His_kin-like_C"/>
</dbReference>
<dbReference type="AlphaFoldDB" id="A0AA37Q1N9"/>
<dbReference type="InterPro" id="IPR003661">
    <property type="entry name" value="HisK_dim/P_dom"/>
</dbReference>
<dbReference type="GO" id="GO:0009927">
    <property type="term" value="F:histidine phosphotransfer kinase activity"/>
    <property type="evidence" value="ECO:0007669"/>
    <property type="project" value="TreeGrafter"/>
</dbReference>
<evidence type="ECO:0000256" key="1">
    <source>
        <dbReference type="ARBA" id="ARBA00000085"/>
    </source>
</evidence>
<evidence type="ECO:0000256" key="6">
    <source>
        <dbReference type="PROSITE-ProRule" id="PRU00169"/>
    </source>
</evidence>
<dbReference type="GO" id="GO:0000155">
    <property type="term" value="F:phosphorelay sensor kinase activity"/>
    <property type="evidence" value="ECO:0007669"/>
    <property type="project" value="InterPro"/>
</dbReference>
<evidence type="ECO:0000256" key="3">
    <source>
        <dbReference type="ARBA" id="ARBA00022553"/>
    </source>
</evidence>
<dbReference type="SMART" id="SM00387">
    <property type="entry name" value="HATPase_c"/>
    <property type="match status" value="1"/>
</dbReference>
<dbReference type="SMART" id="SM00448">
    <property type="entry name" value="REC"/>
    <property type="match status" value="1"/>
</dbReference>
<dbReference type="SMART" id="SM00388">
    <property type="entry name" value="HisKA"/>
    <property type="match status" value="1"/>
</dbReference>
<dbReference type="Pfam" id="PF02518">
    <property type="entry name" value="HATPase_c"/>
    <property type="match status" value="1"/>
</dbReference>
<evidence type="ECO:0000256" key="5">
    <source>
        <dbReference type="ARBA" id="ARBA00022777"/>
    </source>
</evidence>
<evidence type="ECO:0000313" key="10">
    <source>
        <dbReference type="Proteomes" id="UP001161325"/>
    </source>
</evidence>
<evidence type="ECO:0000259" key="8">
    <source>
        <dbReference type="PROSITE" id="PS50110"/>
    </source>
</evidence>
<name>A0AA37Q1N9_9BACT</name>
<dbReference type="Pfam" id="PF00072">
    <property type="entry name" value="Response_reg"/>
    <property type="match status" value="1"/>
</dbReference>
<keyword evidence="10" id="KW-1185">Reference proteome</keyword>
<keyword evidence="5" id="KW-0418">Kinase</keyword>
<evidence type="ECO:0000256" key="2">
    <source>
        <dbReference type="ARBA" id="ARBA00012438"/>
    </source>
</evidence>
<dbReference type="PANTHER" id="PTHR43047">
    <property type="entry name" value="TWO-COMPONENT HISTIDINE PROTEIN KINASE"/>
    <property type="match status" value="1"/>
</dbReference>
<sequence>MSGAVAMRATDDARRARLRACTILLVDDEEANLDLLEALLNDEGYVHLVRTQDPRTVPALVAAHAPDLVLLDLHMPHRHGLDVLADLQAATPPWDYRPVLVLTADATWEARERALACGARDFVTKPFEATEVLLRVENLLEARTLHAAERAGRERVSLLAAWSGLLAASMDPATALAQLPHLLVPRWARACEVLAPDVPPPDDAHSAPVADAERVVATIVAHDAVDGALVDELAARAGLAAEHARLLAAAELATRERERLLAVVAHDLRNPLGAVALYAEMLGSLQPDVGDAYVRGALATIHSSTVGMQRLVEDLLDASTLRGDALRIVRADVRAGAVFDEAERMLRPMAEARGLALTVAADDGAAERVVAVDGPRVVQLLSNLVGNAVKFTPPGGAVTVRYAVTDDALTASVADTGAGIDADDLPHLFTAFWRRDRRDPQGAGLGLWIARAVAEAHDGTLRVASRPGHGTTFHLAVPLVARPARRRED</sequence>